<dbReference type="InterPro" id="IPR052513">
    <property type="entry name" value="Thioester_dehydratase-like"/>
</dbReference>
<evidence type="ECO:0000313" key="4">
    <source>
        <dbReference type="Proteomes" id="UP000377595"/>
    </source>
</evidence>
<protein>
    <submittedName>
        <fullName evidence="3">DNA-binding protein</fullName>
    </submittedName>
</protein>
<reference evidence="3 4" key="1">
    <citation type="submission" date="2019-10" db="EMBL/GenBank/DDBJ databases">
        <title>Whole genome shotgun sequence of Acrocarpospora pleiomorpha NBRC 16267.</title>
        <authorList>
            <person name="Ichikawa N."/>
            <person name="Kimura A."/>
            <person name="Kitahashi Y."/>
            <person name="Komaki H."/>
            <person name="Oguchi A."/>
        </authorList>
    </citation>
    <scope>NUCLEOTIDE SEQUENCE [LARGE SCALE GENOMIC DNA]</scope>
    <source>
        <strain evidence="3 4">NBRC 16267</strain>
    </source>
</reference>
<dbReference type="InterPro" id="IPR002878">
    <property type="entry name" value="ChsH2_C"/>
</dbReference>
<keyword evidence="3" id="KW-0238">DNA-binding</keyword>
<gene>
    <name evidence="3" type="ORF">Aple_029080</name>
</gene>
<organism evidence="3 4">
    <name type="scientific">Acrocarpospora pleiomorpha</name>
    <dbReference type="NCBI Taxonomy" id="90975"/>
    <lineage>
        <taxon>Bacteria</taxon>
        <taxon>Bacillati</taxon>
        <taxon>Actinomycetota</taxon>
        <taxon>Actinomycetes</taxon>
        <taxon>Streptosporangiales</taxon>
        <taxon>Streptosporangiaceae</taxon>
        <taxon>Acrocarpospora</taxon>
    </lineage>
</organism>
<dbReference type="RefSeq" id="WP_155345072.1">
    <property type="nucleotide sequence ID" value="NZ_BAAAHM010000008.1"/>
</dbReference>
<sequence>MMTETMTSMAAQIRMPYTLTPGEATGIFLAELGRRRLIGSRHGDRILVPAQDFDGSTGEPAGGFVELAPVGRLEAFTVTERGVLGLVLVDGADVPFLHRIVGFEEADLAIGARVAAVWADAPVGGVLDLAGFGPGGDGPGVPPRSAPEGLAQPFEQVEYTMTLDYQHSYGHYYGTLFDAVRTDRRLRGVKCSRCRRTLLPPRAICDVCFVPTAEWVDVEAVGVVQACSVVHIEFIGQRLKPPYVYAELVLDGTSTRLIHMVGGVDPAEARTAVAPGSRVRAVWSDRRTGSLADIDYFELIPGEPS</sequence>
<evidence type="ECO:0000313" key="3">
    <source>
        <dbReference type="EMBL" id="GES20012.1"/>
    </source>
</evidence>
<evidence type="ECO:0000259" key="2">
    <source>
        <dbReference type="Pfam" id="PF12172"/>
    </source>
</evidence>
<dbReference type="PANTHER" id="PTHR34075">
    <property type="entry name" value="BLR3430 PROTEIN"/>
    <property type="match status" value="1"/>
</dbReference>
<comment type="caution">
    <text evidence="3">The sequence shown here is derived from an EMBL/GenBank/DDBJ whole genome shotgun (WGS) entry which is preliminary data.</text>
</comment>
<dbReference type="Pfam" id="PF12172">
    <property type="entry name" value="zf-ChsH2"/>
    <property type="match status" value="1"/>
</dbReference>
<dbReference type="InterPro" id="IPR022002">
    <property type="entry name" value="ChsH2_Znr"/>
</dbReference>
<name>A0A5M3XGU0_9ACTN</name>
<accession>A0A5M3XGU0</accession>
<dbReference type="EMBL" id="BLAF01000014">
    <property type="protein sequence ID" value="GES20012.1"/>
    <property type="molecule type" value="Genomic_DNA"/>
</dbReference>
<dbReference type="SUPFAM" id="SSF50249">
    <property type="entry name" value="Nucleic acid-binding proteins"/>
    <property type="match status" value="2"/>
</dbReference>
<dbReference type="GO" id="GO:0003677">
    <property type="term" value="F:DNA binding"/>
    <property type="evidence" value="ECO:0007669"/>
    <property type="project" value="UniProtKB-KW"/>
</dbReference>
<dbReference type="OrthoDB" id="4275032at2"/>
<evidence type="ECO:0000259" key="1">
    <source>
        <dbReference type="Pfam" id="PF01796"/>
    </source>
</evidence>
<dbReference type="InterPro" id="IPR012340">
    <property type="entry name" value="NA-bd_OB-fold"/>
</dbReference>
<dbReference type="PANTHER" id="PTHR34075:SF5">
    <property type="entry name" value="BLR3430 PROTEIN"/>
    <property type="match status" value="1"/>
</dbReference>
<dbReference type="Gene3D" id="6.10.30.10">
    <property type="match status" value="1"/>
</dbReference>
<feature type="domain" description="ChsH2 rubredoxin-like zinc ribbon" evidence="2">
    <location>
        <begin position="183"/>
        <end position="211"/>
    </location>
</feature>
<proteinExistence type="predicted"/>
<keyword evidence="4" id="KW-1185">Reference proteome</keyword>
<dbReference type="Pfam" id="PF01796">
    <property type="entry name" value="OB_ChsH2_C"/>
    <property type="match status" value="1"/>
</dbReference>
<dbReference type="Proteomes" id="UP000377595">
    <property type="component" value="Unassembled WGS sequence"/>
</dbReference>
<feature type="domain" description="ChsH2 C-terminal OB-fold" evidence="1">
    <location>
        <begin position="215"/>
        <end position="283"/>
    </location>
</feature>
<dbReference type="AlphaFoldDB" id="A0A5M3XGU0"/>